<protein>
    <submittedName>
        <fullName evidence="1">Uncharacterized protein</fullName>
    </submittedName>
</protein>
<organism evidence="1 2">
    <name type="scientific">Brevundimonas goettingensis</name>
    <dbReference type="NCBI Taxonomy" id="2774190"/>
    <lineage>
        <taxon>Bacteria</taxon>
        <taxon>Pseudomonadati</taxon>
        <taxon>Pseudomonadota</taxon>
        <taxon>Alphaproteobacteria</taxon>
        <taxon>Caulobacterales</taxon>
        <taxon>Caulobacteraceae</taxon>
        <taxon>Brevundimonas</taxon>
    </lineage>
</organism>
<dbReference type="KEGG" id="bgoe:IFJ75_18595"/>
<evidence type="ECO:0000313" key="2">
    <source>
        <dbReference type="Proteomes" id="UP000663918"/>
    </source>
</evidence>
<dbReference type="Proteomes" id="UP000663918">
    <property type="component" value="Chromosome"/>
</dbReference>
<dbReference type="EMBL" id="CP062222">
    <property type="protein sequence ID" value="QTC91177.1"/>
    <property type="molecule type" value="Genomic_DNA"/>
</dbReference>
<dbReference type="RefSeq" id="WP_207870243.1">
    <property type="nucleotide sequence ID" value="NZ_CP062222.1"/>
</dbReference>
<dbReference type="AlphaFoldDB" id="A0A975C415"/>
<keyword evidence="2" id="KW-1185">Reference proteome</keyword>
<gene>
    <name evidence="1" type="ORF">IFJ75_18595</name>
</gene>
<proteinExistence type="predicted"/>
<reference evidence="1" key="1">
    <citation type="submission" date="2020-09" db="EMBL/GenBank/DDBJ databases">
        <title>Brevundimonas sp. LVF2 isolated from a puddle in Goettingen, Germany.</title>
        <authorList>
            <person name="Friedrich I."/>
            <person name="Klassen A."/>
            <person name="Hannes N."/>
            <person name="Schneider D."/>
            <person name="Hertel R."/>
            <person name="Daniel R."/>
        </authorList>
    </citation>
    <scope>NUCLEOTIDE SEQUENCE</scope>
    <source>
        <strain evidence="1">LVF2</strain>
    </source>
</reference>
<sequence>MKGFARMTRPWRMKRQERRAAAALSASRPATPIPSHIDHARLTSLEGRVERLQAGWNQHLPGLLNSVTLAVSEARSADRVHARIDALREDMDRLTARLDLGLLDLKARMDQFTPSGPDEGGARILSMGAVAEALAGELTLQFVAGDAPKPGTIVVARAAAPGVDVVSPDADLSFGQGRVKEIVVEAGYPLGADEAATRALMAQWFNLLDAGGRLTLHRFDVLDMVGALSNGSLTLDDARARLSAAPLQASPAGLSAESLKTAAAAAGLREVRITRGKASLGFTVQGRRPAAKS</sequence>
<accession>A0A975C415</accession>
<evidence type="ECO:0000313" key="1">
    <source>
        <dbReference type="EMBL" id="QTC91177.1"/>
    </source>
</evidence>
<name>A0A975C415_9CAUL</name>